<evidence type="ECO:0000259" key="1">
    <source>
        <dbReference type="PROSITE" id="PS50181"/>
    </source>
</evidence>
<dbReference type="SUPFAM" id="SSF52047">
    <property type="entry name" value="RNI-like"/>
    <property type="match status" value="1"/>
</dbReference>
<reference evidence="2" key="2">
    <citation type="submission" date="2021-03" db="UniProtKB">
        <authorList>
            <consortium name="EnsemblPlants"/>
        </authorList>
    </citation>
    <scope>IDENTIFICATION</scope>
</reference>
<dbReference type="SUPFAM" id="SSF81383">
    <property type="entry name" value="F-box domain"/>
    <property type="match status" value="1"/>
</dbReference>
<protein>
    <recommendedName>
        <fullName evidence="1">F-box domain-containing protein</fullName>
    </recommendedName>
</protein>
<dbReference type="PANTHER" id="PTHR31900">
    <property type="entry name" value="F-BOX/RNI SUPERFAMILY PROTEIN-RELATED"/>
    <property type="match status" value="1"/>
</dbReference>
<dbReference type="InterPro" id="IPR050232">
    <property type="entry name" value="FBL13/AtMIF1-like"/>
</dbReference>
<reference evidence="2" key="1">
    <citation type="journal article" date="2017" name="Nature">
        <title>The genome of Chenopodium quinoa.</title>
        <authorList>
            <person name="Jarvis D.E."/>
            <person name="Ho Y.S."/>
            <person name="Lightfoot D.J."/>
            <person name="Schmoeckel S.M."/>
            <person name="Li B."/>
            <person name="Borm T.J.A."/>
            <person name="Ohyanagi H."/>
            <person name="Mineta K."/>
            <person name="Michell C.T."/>
            <person name="Saber N."/>
            <person name="Kharbatia N.M."/>
            <person name="Rupper R.R."/>
            <person name="Sharp A.R."/>
            <person name="Dally N."/>
            <person name="Boughton B.A."/>
            <person name="Woo Y.H."/>
            <person name="Gao G."/>
            <person name="Schijlen E.G.W.M."/>
            <person name="Guo X."/>
            <person name="Momin A.A."/>
            <person name="Negrao S."/>
            <person name="Al-Babili S."/>
            <person name="Gehring C."/>
            <person name="Roessner U."/>
            <person name="Jung C."/>
            <person name="Murphy K."/>
            <person name="Arold S.T."/>
            <person name="Gojobori T."/>
            <person name="van der Linden C.G."/>
            <person name="van Loo E.N."/>
            <person name="Jellen E.N."/>
            <person name="Maughan P.J."/>
            <person name="Tester M."/>
        </authorList>
    </citation>
    <scope>NUCLEOTIDE SEQUENCE [LARGE SCALE GENOMIC DNA]</scope>
    <source>
        <strain evidence="2">cv. PI 614886</strain>
    </source>
</reference>
<dbReference type="EnsemblPlants" id="AUR62027763-RA">
    <property type="protein sequence ID" value="AUR62027763-RA:cds"/>
    <property type="gene ID" value="AUR62027763"/>
</dbReference>
<name>A0A803ME70_CHEQI</name>
<dbReference type="InterPro" id="IPR032675">
    <property type="entry name" value="LRR_dom_sf"/>
</dbReference>
<keyword evidence="3" id="KW-1185">Reference proteome</keyword>
<accession>A0A803ME70</accession>
<feature type="domain" description="F-box" evidence="1">
    <location>
        <begin position="23"/>
        <end position="70"/>
    </location>
</feature>
<dbReference type="Gene3D" id="3.80.10.10">
    <property type="entry name" value="Ribonuclease Inhibitor"/>
    <property type="match status" value="1"/>
</dbReference>
<proteinExistence type="predicted"/>
<dbReference type="AlphaFoldDB" id="A0A803ME70"/>
<dbReference type="Pfam" id="PF00646">
    <property type="entry name" value="F-box"/>
    <property type="match status" value="1"/>
</dbReference>
<evidence type="ECO:0000313" key="3">
    <source>
        <dbReference type="Proteomes" id="UP000596660"/>
    </source>
</evidence>
<dbReference type="Gramene" id="AUR62027763-RA">
    <property type="protein sequence ID" value="AUR62027763-RA:cds"/>
    <property type="gene ID" value="AUR62027763"/>
</dbReference>
<dbReference type="InterPro" id="IPR055411">
    <property type="entry name" value="LRR_FXL15/At3g58940/PEG3-like"/>
</dbReference>
<sequence>MMSLINMESTSKKSKASMRNDARDRLSELPDEILVHILSFLPILDAVRTVLIRRFGNLWTLVSSLHFKDYEFFKAENWPGIRIDYDEHIPRFTSFVRNVLMLHKGIPVDKFLLRFLDVDVCDDDCESFITDIKLWIRFAIGREVKELEVQFEIDDFDLFLPRCVFTSQFLVKLKFDRCEIEGLSRVQMGSLRKLSLTFVKVSNEMFKKVIFGCPSLQELVLRYAYGLNELQFTAPNIEKLDLKSRYLSVLDCPNLKILNIHLNCSTVSCLQIDNISSVREVHIGYVPRFEKIVNQICKAEVVKISDGAFLQSFFKELHVPQTRWKCLHIVLYEDQFIGICRVLRSLPHLEELIVSSWRKDKTHDHHMLSEELSSPCVIPQLKTVTVHCCAVPCQSLLLLAKFSLKSCVNLEKMIFTSTRLTAAPLLLSLVRLKYQRWWIFYSTADEMA</sequence>
<organism evidence="2 3">
    <name type="scientific">Chenopodium quinoa</name>
    <name type="common">Quinoa</name>
    <dbReference type="NCBI Taxonomy" id="63459"/>
    <lineage>
        <taxon>Eukaryota</taxon>
        <taxon>Viridiplantae</taxon>
        <taxon>Streptophyta</taxon>
        <taxon>Embryophyta</taxon>
        <taxon>Tracheophyta</taxon>
        <taxon>Spermatophyta</taxon>
        <taxon>Magnoliopsida</taxon>
        <taxon>eudicotyledons</taxon>
        <taxon>Gunneridae</taxon>
        <taxon>Pentapetalae</taxon>
        <taxon>Caryophyllales</taxon>
        <taxon>Chenopodiaceae</taxon>
        <taxon>Chenopodioideae</taxon>
        <taxon>Atripliceae</taxon>
        <taxon>Chenopodium</taxon>
    </lineage>
</organism>
<dbReference type="InterPro" id="IPR036047">
    <property type="entry name" value="F-box-like_dom_sf"/>
</dbReference>
<dbReference type="InterPro" id="IPR001810">
    <property type="entry name" value="F-box_dom"/>
</dbReference>
<dbReference type="Proteomes" id="UP000596660">
    <property type="component" value="Unplaced"/>
</dbReference>
<dbReference type="Gene3D" id="1.20.1280.50">
    <property type="match status" value="1"/>
</dbReference>
<dbReference type="PROSITE" id="PS50181">
    <property type="entry name" value="FBOX"/>
    <property type="match status" value="1"/>
</dbReference>
<dbReference type="PANTHER" id="PTHR31900:SF31">
    <property type="entry name" value="F-BOX_LRR-REPEAT PROTEIN 13-LIKE"/>
    <property type="match status" value="1"/>
</dbReference>
<evidence type="ECO:0000313" key="2">
    <source>
        <dbReference type="EnsemblPlants" id="AUR62027763-RA:cds"/>
    </source>
</evidence>
<dbReference type="Pfam" id="PF24758">
    <property type="entry name" value="LRR_At5g56370"/>
    <property type="match status" value="1"/>
</dbReference>